<evidence type="ECO:0000256" key="1">
    <source>
        <dbReference type="ARBA" id="ARBA00004651"/>
    </source>
</evidence>
<organism evidence="10 11">
    <name type="scientific">Extensimonas vulgaris</name>
    <dbReference type="NCBI Taxonomy" id="1031594"/>
    <lineage>
        <taxon>Bacteria</taxon>
        <taxon>Pseudomonadati</taxon>
        <taxon>Pseudomonadota</taxon>
        <taxon>Betaproteobacteria</taxon>
        <taxon>Burkholderiales</taxon>
        <taxon>Comamonadaceae</taxon>
        <taxon>Extensimonas</taxon>
    </lineage>
</organism>
<evidence type="ECO:0000256" key="5">
    <source>
        <dbReference type="ARBA" id="ARBA00022692"/>
    </source>
</evidence>
<accession>A0A369AN87</accession>
<feature type="transmembrane region" description="Helical" evidence="8">
    <location>
        <begin position="136"/>
        <end position="152"/>
    </location>
</feature>
<dbReference type="Proteomes" id="UP000252174">
    <property type="component" value="Unassembled WGS sequence"/>
</dbReference>
<evidence type="ECO:0000256" key="8">
    <source>
        <dbReference type="SAM" id="Phobius"/>
    </source>
</evidence>
<evidence type="ECO:0000256" key="2">
    <source>
        <dbReference type="ARBA" id="ARBA00022475"/>
    </source>
</evidence>
<dbReference type="AlphaFoldDB" id="A0A369AN87"/>
<evidence type="ECO:0000256" key="7">
    <source>
        <dbReference type="ARBA" id="ARBA00023136"/>
    </source>
</evidence>
<name>A0A369AN87_9BURK</name>
<keyword evidence="2" id="KW-1003">Cell membrane</keyword>
<feature type="transmembrane region" description="Helical" evidence="8">
    <location>
        <begin position="112"/>
        <end position="130"/>
    </location>
</feature>
<feature type="transmembrane region" description="Helical" evidence="8">
    <location>
        <begin position="368"/>
        <end position="385"/>
    </location>
</feature>
<dbReference type="InterPro" id="IPR038731">
    <property type="entry name" value="RgtA/B/C-like"/>
</dbReference>
<feature type="domain" description="Glycosyltransferase RgtA/B/C/D-like" evidence="9">
    <location>
        <begin position="63"/>
        <end position="223"/>
    </location>
</feature>
<dbReference type="RefSeq" id="WP_174564664.1">
    <property type="nucleotide sequence ID" value="NZ_QPJU01000002.1"/>
</dbReference>
<evidence type="ECO:0000256" key="6">
    <source>
        <dbReference type="ARBA" id="ARBA00022989"/>
    </source>
</evidence>
<feature type="transmembrane region" description="Helical" evidence="8">
    <location>
        <begin position="340"/>
        <end position="356"/>
    </location>
</feature>
<feature type="transmembrane region" description="Helical" evidence="8">
    <location>
        <begin position="206"/>
        <end position="225"/>
    </location>
</feature>
<gene>
    <name evidence="10" type="ORF">DFR45_102252</name>
</gene>
<sequence length="525" mass="57396">MTSAQTPSSRDWQARLYAHPLAWLVLLTVAHVVSRVAISPGMKWDESEQILWAQQFALGYGPQPPLYTWIQWAVCQLLGPSVLALALVKHMLIALTYVLAWQAARTLLGPQGAWRVAGALVLMLPFGWHALRDQTHSVLVTAMGFGAWWALLRQIRAPRPANFAWLGLFCGLGMLSKYSFALFLAALLLAAASVPQTRRALLARGWWLAPILALLIFAPHGFWLLSHWHQATAETLQKMDISSQRAWVQGLASLGLAVLSTLGLWLLVVLLSYRGHLWRTDFCRSPDDASARAATGAPDGCAPDWRSWAWPLLGRYLLLVCLALVGMVLFGGVSHFKQRWVLPLLSIAPLALYVWRPALLAPAVGRGYTSAVVCVALSFLVLATVRPWIAGWRGDADELNHPVPMLAAQLTRAGYDGRGVIVGSDHMIAAMLHSRFPQGFALACAESGPAQAGCIRAARERALAAGVGLLLVARGDRAPAGWWDGVFAVLPSVPVHALDLPLDKMPRNTPPLRYEYVWLPAPITP</sequence>
<proteinExistence type="predicted"/>
<protein>
    <submittedName>
        <fullName evidence="10">Dolichyl-phosphate-mannose-protein mannosyltransferase</fullName>
    </submittedName>
</protein>
<feature type="transmembrane region" description="Helical" evidence="8">
    <location>
        <begin position="246"/>
        <end position="271"/>
    </location>
</feature>
<evidence type="ECO:0000256" key="4">
    <source>
        <dbReference type="ARBA" id="ARBA00022679"/>
    </source>
</evidence>
<keyword evidence="5 8" id="KW-0812">Transmembrane</keyword>
<keyword evidence="11" id="KW-1185">Reference proteome</keyword>
<keyword evidence="7 8" id="KW-0472">Membrane</keyword>
<dbReference type="Pfam" id="PF13231">
    <property type="entry name" value="PMT_2"/>
    <property type="match status" value="1"/>
</dbReference>
<dbReference type="GO" id="GO:0009103">
    <property type="term" value="P:lipopolysaccharide biosynthetic process"/>
    <property type="evidence" value="ECO:0007669"/>
    <property type="project" value="UniProtKB-ARBA"/>
</dbReference>
<dbReference type="PANTHER" id="PTHR33908:SF11">
    <property type="entry name" value="MEMBRANE PROTEIN"/>
    <property type="match status" value="1"/>
</dbReference>
<dbReference type="GO" id="GO:0005886">
    <property type="term" value="C:plasma membrane"/>
    <property type="evidence" value="ECO:0007669"/>
    <property type="project" value="UniProtKB-SubCell"/>
</dbReference>
<feature type="transmembrane region" description="Helical" evidence="8">
    <location>
        <begin position="69"/>
        <end position="100"/>
    </location>
</feature>
<keyword evidence="3 10" id="KW-0328">Glycosyltransferase</keyword>
<dbReference type="GO" id="GO:0016763">
    <property type="term" value="F:pentosyltransferase activity"/>
    <property type="evidence" value="ECO:0007669"/>
    <property type="project" value="TreeGrafter"/>
</dbReference>
<dbReference type="EMBL" id="QPJU01000002">
    <property type="protein sequence ID" value="RCX10850.1"/>
    <property type="molecule type" value="Genomic_DNA"/>
</dbReference>
<reference evidence="10 11" key="1">
    <citation type="submission" date="2018-07" db="EMBL/GenBank/DDBJ databases">
        <title>Genomic Encyclopedia of Type Strains, Phase IV (KMG-IV): sequencing the most valuable type-strain genomes for metagenomic binning, comparative biology and taxonomic classification.</title>
        <authorList>
            <person name="Goeker M."/>
        </authorList>
    </citation>
    <scope>NUCLEOTIDE SEQUENCE [LARGE SCALE GENOMIC DNA]</scope>
    <source>
        <strain evidence="10 11">DSM 100911</strain>
    </source>
</reference>
<evidence type="ECO:0000313" key="11">
    <source>
        <dbReference type="Proteomes" id="UP000252174"/>
    </source>
</evidence>
<feature type="transmembrane region" description="Helical" evidence="8">
    <location>
        <begin position="164"/>
        <end position="194"/>
    </location>
</feature>
<keyword evidence="4 10" id="KW-0808">Transferase</keyword>
<feature type="transmembrane region" description="Helical" evidence="8">
    <location>
        <begin position="313"/>
        <end position="333"/>
    </location>
</feature>
<dbReference type="InterPro" id="IPR050297">
    <property type="entry name" value="LipidA_mod_glycosyltrf_83"/>
</dbReference>
<dbReference type="PANTHER" id="PTHR33908">
    <property type="entry name" value="MANNOSYLTRANSFERASE YKCB-RELATED"/>
    <property type="match status" value="1"/>
</dbReference>
<comment type="caution">
    <text evidence="10">The sequence shown here is derived from an EMBL/GenBank/DDBJ whole genome shotgun (WGS) entry which is preliminary data.</text>
</comment>
<evidence type="ECO:0000259" key="9">
    <source>
        <dbReference type="Pfam" id="PF13231"/>
    </source>
</evidence>
<comment type="subcellular location">
    <subcellularLocation>
        <location evidence="1">Cell membrane</location>
        <topology evidence="1">Multi-pass membrane protein</topology>
    </subcellularLocation>
</comment>
<feature type="transmembrane region" description="Helical" evidence="8">
    <location>
        <begin position="21"/>
        <end position="38"/>
    </location>
</feature>
<evidence type="ECO:0000256" key="3">
    <source>
        <dbReference type="ARBA" id="ARBA00022676"/>
    </source>
</evidence>
<keyword evidence="6 8" id="KW-1133">Transmembrane helix</keyword>
<evidence type="ECO:0000313" key="10">
    <source>
        <dbReference type="EMBL" id="RCX10850.1"/>
    </source>
</evidence>